<organism evidence="9 11">
    <name type="scientific">Pisolithus tinctorius Marx 270</name>
    <dbReference type="NCBI Taxonomy" id="870435"/>
    <lineage>
        <taxon>Eukaryota</taxon>
        <taxon>Fungi</taxon>
        <taxon>Dikarya</taxon>
        <taxon>Basidiomycota</taxon>
        <taxon>Agaricomycotina</taxon>
        <taxon>Agaricomycetes</taxon>
        <taxon>Agaricomycetidae</taxon>
        <taxon>Boletales</taxon>
        <taxon>Sclerodermatineae</taxon>
        <taxon>Pisolithaceae</taxon>
        <taxon>Pisolithus</taxon>
    </lineage>
</organism>
<comment type="similarity">
    <text evidence="2">Belongs to the universal ribosomal protein uL29 family.</text>
</comment>
<evidence type="ECO:0000256" key="2">
    <source>
        <dbReference type="ARBA" id="ARBA00009254"/>
    </source>
</evidence>
<evidence type="ECO:0000256" key="8">
    <source>
        <dbReference type="SAM" id="MobiDB-lite"/>
    </source>
</evidence>
<dbReference type="OrthoDB" id="270763at2759"/>
<dbReference type="HOGENOM" id="CLU_098041_0_0_1"/>
<keyword evidence="4" id="KW-0496">Mitochondrion</keyword>
<dbReference type="InterPro" id="IPR038340">
    <property type="entry name" value="MRP-L47_sf"/>
</dbReference>
<dbReference type="AlphaFoldDB" id="A0A0C3MWU9"/>
<protein>
    <recommendedName>
        <fullName evidence="6">Large ribosomal subunit protein uL29m</fullName>
    </recommendedName>
    <alternativeName>
        <fullName evidence="7">54S ribosomal protein L4, mitochondrial</fullName>
    </alternativeName>
</protein>
<keyword evidence="3" id="KW-0689">Ribosomal protein</keyword>
<evidence type="ECO:0000313" key="9">
    <source>
        <dbReference type="EMBL" id="KIN93379.1"/>
    </source>
</evidence>
<sequence length="207" mass="23423">MLAARSLRLMRITPFTRCASAGAVTSGHSAAGTAPVEAQGNATSKQTKPPGSRPHLGVEVDPNHGLWAFFRKNVDSEGKATYETVEPRDAYAESGRSWIASELRRKSFKDLHTLWYVLLRERNILATQKEEARRLGIRSTESLAASVRDRLCRKSMARLKYVINERRVVYEKILDAGEGSKKEVPKKITDPFYRVKSRRRALPREVR</sequence>
<dbReference type="EMBL" id="KN831964">
    <property type="protein sequence ID" value="KIO06178.1"/>
    <property type="molecule type" value="Genomic_DNA"/>
</dbReference>
<dbReference type="Gene3D" id="6.10.330.20">
    <property type="match status" value="1"/>
</dbReference>
<comment type="subcellular location">
    <subcellularLocation>
        <location evidence="1">Mitochondrion</location>
    </subcellularLocation>
</comment>
<name>A0A0C3MWU9_PISTI</name>
<dbReference type="SUPFAM" id="SSF46561">
    <property type="entry name" value="Ribosomal protein L29 (L29p)"/>
    <property type="match status" value="1"/>
</dbReference>
<keyword evidence="5" id="KW-0687">Ribonucleoprotein</keyword>
<feature type="region of interest" description="Disordered" evidence="8">
    <location>
        <begin position="26"/>
        <end position="57"/>
    </location>
</feature>
<dbReference type="InterPro" id="IPR036049">
    <property type="entry name" value="Ribosomal_uL29_sf"/>
</dbReference>
<dbReference type="PANTHER" id="PTHR21183">
    <property type="entry name" value="RIBOSOMAL PROTEIN L47, MITOCHONDRIAL-RELATED"/>
    <property type="match status" value="1"/>
</dbReference>
<reference evidence="11" key="2">
    <citation type="submission" date="2015-01" db="EMBL/GenBank/DDBJ databases">
        <title>Evolutionary Origins and Diversification of the Mycorrhizal Mutualists.</title>
        <authorList>
            <consortium name="DOE Joint Genome Institute"/>
            <consortium name="Mycorrhizal Genomics Consortium"/>
            <person name="Kohler A."/>
            <person name="Kuo A."/>
            <person name="Nagy L.G."/>
            <person name="Floudas D."/>
            <person name="Copeland A."/>
            <person name="Barry K.W."/>
            <person name="Cichocki N."/>
            <person name="Veneault-Fourrey C."/>
            <person name="LaButti K."/>
            <person name="Lindquist E.A."/>
            <person name="Lipzen A."/>
            <person name="Lundell T."/>
            <person name="Morin E."/>
            <person name="Murat C."/>
            <person name="Riley R."/>
            <person name="Ohm R."/>
            <person name="Sun H."/>
            <person name="Tunlid A."/>
            <person name="Henrissat B."/>
            <person name="Grigoriev I.V."/>
            <person name="Hibbett D.S."/>
            <person name="Martin F."/>
        </authorList>
    </citation>
    <scope>NUCLEOTIDE SEQUENCE [LARGE SCALE GENOMIC DNA]</scope>
    <source>
        <strain evidence="10 11">Marx 270</strain>
    </source>
</reference>
<accession>A0A0C3MWU9</accession>
<evidence type="ECO:0000256" key="3">
    <source>
        <dbReference type="ARBA" id="ARBA00022980"/>
    </source>
</evidence>
<evidence type="ECO:0000256" key="6">
    <source>
        <dbReference type="ARBA" id="ARBA00035289"/>
    </source>
</evidence>
<dbReference type="InterPro" id="IPR010729">
    <property type="entry name" value="Ribosomal_uL29_mit"/>
</dbReference>
<dbReference type="Proteomes" id="UP000054217">
    <property type="component" value="Unassembled WGS sequence"/>
</dbReference>
<feature type="compositionally biased region" description="Polar residues" evidence="8">
    <location>
        <begin position="40"/>
        <end position="49"/>
    </location>
</feature>
<dbReference type="EMBL" id="KN832175">
    <property type="protein sequence ID" value="KIN93379.1"/>
    <property type="molecule type" value="Genomic_DNA"/>
</dbReference>
<reference evidence="9 11" key="1">
    <citation type="submission" date="2014-04" db="EMBL/GenBank/DDBJ databases">
        <authorList>
            <consortium name="DOE Joint Genome Institute"/>
            <person name="Kuo A."/>
            <person name="Kohler A."/>
            <person name="Costa M.D."/>
            <person name="Nagy L.G."/>
            <person name="Floudas D."/>
            <person name="Copeland A."/>
            <person name="Barry K.W."/>
            <person name="Cichocki N."/>
            <person name="Veneault-Fourrey C."/>
            <person name="LaButti K."/>
            <person name="Lindquist E.A."/>
            <person name="Lipzen A."/>
            <person name="Lundell T."/>
            <person name="Morin E."/>
            <person name="Murat C."/>
            <person name="Sun H."/>
            <person name="Tunlid A."/>
            <person name="Henrissat B."/>
            <person name="Grigoriev I.V."/>
            <person name="Hibbett D.S."/>
            <person name="Martin F."/>
            <person name="Nordberg H.P."/>
            <person name="Cantor M.N."/>
            <person name="Hua S.X."/>
        </authorList>
    </citation>
    <scope>NUCLEOTIDE SEQUENCE [LARGE SCALE GENOMIC DNA]</scope>
    <source>
        <strain evidence="9 11">Marx 270</strain>
    </source>
</reference>
<evidence type="ECO:0000313" key="10">
    <source>
        <dbReference type="EMBL" id="KIO06178.1"/>
    </source>
</evidence>
<evidence type="ECO:0000256" key="1">
    <source>
        <dbReference type="ARBA" id="ARBA00004173"/>
    </source>
</evidence>
<dbReference type="STRING" id="870435.A0A0C3MWU9"/>
<dbReference type="GO" id="GO:0005762">
    <property type="term" value="C:mitochondrial large ribosomal subunit"/>
    <property type="evidence" value="ECO:0007669"/>
    <property type="project" value="TreeGrafter"/>
</dbReference>
<evidence type="ECO:0000256" key="4">
    <source>
        <dbReference type="ARBA" id="ARBA00023128"/>
    </source>
</evidence>
<dbReference type="PANTHER" id="PTHR21183:SF18">
    <property type="entry name" value="LARGE RIBOSOMAL SUBUNIT PROTEIN UL29M"/>
    <property type="match status" value="1"/>
</dbReference>
<gene>
    <name evidence="10" type="ORF">M404DRAFT_497106</name>
    <name evidence="9" type="ORF">M404DRAFT_514989</name>
</gene>
<dbReference type="GO" id="GO:0003735">
    <property type="term" value="F:structural constituent of ribosome"/>
    <property type="evidence" value="ECO:0007669"/>
    <property type="project" value="InterPro"/>
</dbReference>
<proteinExistence type="inferred from homology"/>
<evidence type="ECO:0000256" key="5">
    <source>
        <dbReference type="ARBA" id="ARBA00023274"/>
    </source>
</evidence>
<evidence type="ECO:0000256" key="7">
    <source>
        <dbReference type="ARBA" id="ARBA00035399"/>
    </source>
</evidence>
<keyword evidence="11" id="KW-1185">Reference proteome</keyword>
<dbReference type="FunCoup" id="A0A0C3MWU9">
    <property type="interactions" value="29"/>
</dbReference>
<dbReference type="GO" id="GO:0032543">
    <property type="term" value="P:mitochondrial translation"/>
    <property type="evidence" value="ECO:0007669"/>
    <property type="project" value="TreeGrafter"/>
</dbReference>
<reference evidence="9" key="3">
    <citation type="submission" date="2015-02" db="EMBL/GenBank/DDBJ databases">
        <title>Evolutionary Origins and Diversification of the Mycorrhizal Mutualists.</title>
        <authorList>
            <consortium name="DOE Joint Genome Institute"/>
            <consortium name="Mycorrhizal Genomics Consortium"/>
            <person name="Kohler A."/>
            <person name="Kuo A."/>
            <person name="Nagy L.G."/>
            <person name="Floudas D."/>
            <person name="Copeland A."/>
            <person name="Barry K.W."/>
            <person name="Cichocki N."/>
            <person name="Veneault-Fourrey C."/>
            <person name="LaButti K."/>
            <person name="Lindquist E.A."/>
            <person name="Lipzen A."/>
            <person name="Lundell T."/>
            <person name="Morin E."/>
            <person name="Murat C."/>
            <person name="Riley R."/>
            <person name="Ohm R."/>
            <person name="Sun H."/>
            <person name="Tunlid A."/>
            <person name="Henrissat B."/>
            <person name="Grigoriev I.V."/>
            <person name="Hibbett D.S."/>
            <person name="Martin F."/>
        </authorList>
    </citation>
    <scope>NUCLEOTIDE SEQUENCE</scope>
    <source>
        <strain evidence="9">Marx 270</strain>
    </source>
</reference>
<dbReference type="Pfam" id="PF06984">
    <property type="entry name" value="MRP-L47"/>
    <property type="match status" value="1"/>
</dbReference>
<evidence type="ECO:0000313" key="11">
    <source>
        <dbReference type="Proteomes" id="UP000054217"/>
    </source>
</evidence>